<evidence type="ECO:0000256" key="1">
    <source>
        <dbReference type="SAM" id="Phobius"/>
    </source>
</evidence>
<evidence type="ECO:0000313" key="2">
    <source>
        <dbReference type="EMBL" id="SDQ02566.1"/>
    </source>
</evidence>
<dbReference type="AlphaFoldDB" id="A0A1H0XIX6"/>
<organism evidence="2 3">
    <name type="scientific">Carnobacterium viridans</name>
    <dbReference type="NCBI Taxonomy" id="174587"/>
    <lineage>
        <taxon>Bacteria</taxon>
        <taxon>Bacillati</taxon>
        <taxon>Bacillota</taxon>
        <taxon>Bacilli</taxon>
        <taxon>Lactobacillales</taxon>
        <taxon>Carnobacteriaceae</taxon>
        <taxon>Carnobacterium</taxon>
    </lineage>
</organism>
<evidence type="ECO:0000313" key="3">
    <source>
        <dbReference type="Proteomes" id="UP000199481"/>
    </source>
</evidence>
<sequence>MAKKGKKFIFPDNVNSTYGAFLGLSLKELATYVLPIIFFGLILLAIPPYNLWLLGLKLIIILILLTLAFALISAKPVKHRQNITMQDYLTHKKSYRFRQKRFYIKKRKPME</sequence>
<reference evidence="3" key="1">
    <citation type="submission" date="2016-10" db="EMBL/GenBank/DDBJ databases">
        <authorList>
            <person name="Varghese N."/>
            <person name="Submissions S."/>
        </authorList>
    </citation>
    <scope>NUCLEOTIDE SEQUENCE [LARGE SCALE GENOMIC DNA]</scope>
    <source>
        <strain evidence="3">MPL-11</strain>
    </source>
</reference>
<dbReference type="Proteomes" id="UP000199481">
    <property type="component" value="Unassembled WGS sequence"/>
</dbReference>
<keyword evidence="1" id="KW-0812">Transmembrane</keyword>
<feature type="transmembrane region" description="Helical" evidence="1">
    <location>
        <begin position="29"/>
        <end position="46"/>
    </location>
</feature>
<accession>A0A1H0XIX6</accession>
<keyword evidence="1" id="KW-0472">Membrane</keyword>
<proteinExistence type="predicted"/>
<name>A0A1H0XIX6_9LACT</name>
<keyword evidence="3" id="KW-1185">Reference proteome</keyword>
<evidence type="ECO:0008006" key="4">
    <source>
        <dbReference type="Google" id="ProtNLM"/>
    </source>
</evidence>
<dbReference type="OrthoDB" id="2152080at2"/>
<feature type="transmembrane region" description="Helical" evidence="1">
    <location>
        <begin position="52"/>
        <end position="72"/>
    </location>
</feature>
<keyword evidence="1" id="KW-1133">Transmembrane helix</keyword>
<dbReference type="EMBL" id="FNJW01000003">
    <property type="protein sequence ID" value="SDQ02566.1"/>
    <property type="molecule type" value="Genomic_DNA"/>
</dbReference>
<gene>
    <name evidence="2" type="ORF">SAMN04487752_0077</name>
</gene>
<protein>
    <recommendedName>
        <fullName evidence="4">PrgI family protein</fullName>
    </recommendedName>
</protein>
<dbReference type="RefSeq" id="WP_007723197.1">
    <property type="nucleotide sequence ID" value="NZ_CP084918.1"/>
</dbReference>